<dbReference type="PRINTS" id="PR00063">
    <property type="entry name" value="RIBOSOMALL27"/>
</dbReference>
<dbReference type="EMBL" id="GG692401">
    <property type="protein sequence ID" value="EER31436.1"/>
    <property type="molecule type" value="Genomic_DNA"/>
</dbReference>
<dbReference type="FunFam" id="2.40.50.100:FF:000042">
    <property type="entry name" value="50S ribosomal protein L27"/>
    <property type="match status" value="1"/>
</dbReference>
<dbReference type="Pfam" id="PF01016">
    <property type="entry name" value="Ribosomal_L27"/>
    <property type="match status" value="1"/>
</dbReference>
<dbReference type="NCBIfam" id="TIGR00062">
    <property type="entry name" value="L27"/>
    <property type="match status" value="1"/>
</dbReference>
<protein>
    <recommendedName>
        <fullName evidence="7">Large ribosomal subunit protein bL27m</fullName>
    </recommendedName>
    <alternativeName>
        <fullName evidence="8">54S ribosomal protein L2, mitochondrial</fullName>
    </alternativeName>
</protein>
<keyword evidence="9" id="KW-0175">Coiled coil</keyword>
<dbReference type="HOGENOM" id="CLU_063752_0_0_1"/>
<evidence type="ECO:0000256" key="1">
    <source>
        <dbReference type="ARBA" id="ARBA00004173"/>
    </source>
</evidence>
<dbReference type="InterPro" id="IPR041244">
    <property type="entry name" value="Ribosomal_bL27m_C"/>
</dbReference>
<evidence type="ECO:0000256" key="9">
    <source>
        <dbReference type="SAM" id="Coils"/>
    </source>
</evidence>
<comment type="similarity">
    <text evidence="2">Belongs to the bacterial ribosomal protein bL27 family.</text>
</comment>
<name>C5MGH3_CANTT</name>
<dbReference type="PANTHER" id="PTHR15893">
    <property type="entry name" value="RIBOSOMAL PROTEIN L27"/>
    <property type="match status" value="1"/>
</dbReference>
<dbReference type="PANTHER" id="PTHR15893:SF0">
    <property type="entry name" value="LARGE RIBOSOMAL SUBUNIT PROTEIN BL27M"/>
    <property type="match status" value="1"/>
</dbReference>
<evidence type="ECO:0000256" key="4">
    <source>
        <dbReference type="ARBA" id="ARBA00022980"/>
    </source>
</evidence>
<feature type="coiled-coil region" evidence="9">
    <location>
        <begin position="232"/>
        <end position="266"/>
    </location>
</feature>
<evidence type="ECO:0000256" key="5">
    <source>
        <dbReference type="ARBA" id="ARBA00023128"/>
    </source>
</evidence>
<dbReference type="GO" id="GO:0006412">
    <property type="term" value="P:translation"/>
    <property type="evidence" value="ECO:0007669"/>
    <property type="project" value="InterPro"/>
</dbReference>
<dbReference type="Gene3D" id="2.40.50.100">
    <property type="match status" value="1"/>
</dbReference>
<keyword evidence="5" id="KW-0496">Mitochondrion</keyword>
<evidence type="ECO:0000313" key="11">
    <source>
        <dbReference type="EMBL" id="EER31436.1"/>
    </source>
</evidence>
<dbReference type="RefSeq" id="XP_002550868.1">
    <property type="nucleotide sequence ID" value="XM_002550822.1"/>
</dbReference>
<dbReference type="eggNOG" id="KOG4600">
    <property type="taxonomic scope" value="Eukaryota"/>
</dbReference>
<evidence type="ECO:0000256" key="7">
    <source>
        <dbReference type="ARBA" id="ARBA00035267"/>
    </source>
</evidence>
<dbReference type="GO" id="GO:0005762">
    <property type="term" value="C:mitochondrial large ribosomal subunit"/>
    <property type="evidence" value="ECO:0007669"/>
    <property type="project" value="EnsemblFungi"/>
</dbReference>
<organism evidence="11 12">
    <name type="scientific">Candida tropicalis (strain ATCC MYA-3404 / T1)</name>
    <name type="common">Yeast</name>
    <dbReference type="NCBI Taxonomy" id="294747"/>
    <lineage>
        <taxon>Eukaryota</taxon>
        <taxon>Fungi</taxon>
        <taxon>Dikarya</taxon>
        <taxon>Ascomycota</taxon>
        <taxon>Saccharomycotina</taxon>
        <taxon>Pichiomycetes</taxon>
        <taxon>Debaryomycetaceae</taxon>
        <taxon>Candida/Lodderomyces clade</taxon>
        <taxon>Candida</taxon>
    </lineage>
</organism>
<dbReference type="STRING" id="294747.C5MGH3"/>
<dbReference type="GO" id="GO:0003735">
    <property type="term" value="F:structural constituent of ribosome"/>
    <property type="evidence" value="ECO:0007669"/>
    <property type="project" value="EnsemblFungi"/>
</dbReference>
<keyword evidence="3" id="KW-0809">Transit peptide</keyword>
<keyword evidence="4 11" id="KW-0689">Ribosomal protein</keyword>
<dbReference type="GO" id="GO:0033617">
    <property type="term" value="P:mitochondrial respiratory chain complex IV assembly"/>
    <property type="evidence" value="ECO:0007669"/>
    <property type="project" value="EnsemblFungi"/>
</dbReference>
<dbReference type="InterPro" id="IPR018261">
    <property type="entry name" value="Ribosomal_bL27_CS"/>
</dbReference>
<dbReference type="Pfam" id="PF18471">
    <property type="entry name" value="Ribosomal_L27_C"/>
    <property type="match status" value="1"/>
</dbReference>
<dbReference type="GeneID" id="8299322"/>
<proteinExistence type="inferred from homology"/>
<evidence type="ECO:0000256" key="8">
    <source>
        <dbReference type="ARBA" id="ARBA00035465"/>
    </source>
</evidence>
<dbReference type="SUPFAM" id="SSF110324">
    <property type="entry name" value="Ribosomal L27 protein-like"/>
    <property type="match status" value="1"/>
</dbReference>
<evidence type="ECO:0000259" key="10">
    <source>
        <dbReference type="Pfam" id="PF18471"/>
    </source>
</evidence>
<evidence type="ECO:0000256" key="6">
    <source>
        <dbReference type="ARBA" id="ARBA00023274"/>
    </source>
</evidence>
<dbReference type="AlphaFoldDB" id="C5MGH3"/>
<accession>C5MGH3</accession>
<dbReference type="InterPro" id="IPR001684">
    <property type="entry name" value="Ribosomal_bL27"/>
</dbReference>
<keyword evidence="12" id="KW-1185">Reference proteome</keyword>
<feature type="domain" description="Large ribosomal subunit protein bL27m C-terminal" evidence="10">
    <location>
        <begin position="139"/>
        <end position="380"/>
    </location>
</feature>
<comment type="subcellular location">
    <subcellularLocation>
        <location evidence="1">Mitochondrion</location>
    </subcellularLocation>
</comment>
<evidence type="ECO:0000313" key="12">
    <source>
        <dbReference type="Proteomes" id="UP000002037"/>
    </source>
</evidence>
<keyword evidence="6" id="KW-0687">Ribonucleoprotein</keyword>
<evidence type="ECO:0000256" key="2">
    <source>
        <dbReference type="ARBA" id="ARBA00010797"/>
    </source>
</evidence>
<evidence type="ECO:0000256" key="3">
    <source>
        <dbReference type="ARBA" id="ARBA00022946"/>
    </source>
</evidence>
<reference evidence="11 12" key="1">
    <citation type="journal article" date="2009" name="Nature">
        <title>Evolution of pathogenicity and sexual reproduction in eight Candida genomes.</title>
        <authorList>
            <person name="Butler G."/>
            <person name="Rasmussen M.D."/>
            <person name="Lin M.F."/>
            <person name="Santos M.A."/>
            <person name="Sakthikumar S."/>
            <person name="Munro C.A."/>
            <person name="Rheinbay E."/>
            <person name="Grabherr M."/>
            <person name="Forche A."/>
            <person name="Reedy J.L."/>
            <person name="Agrafioti I."/>
            <person name="Arnaud M.B."/>
            <person name="Bates S."/>
            <person name="Brown A.J."/>
            <person name="Brunke S."/>
            <person name="Costanzo M.C."/>
            <person name="Fitzpatrick D.A."/>
            <person name="de Groot P.W."/>
            <person name="Harris D."/>
            <person name="Hoyer L.L."/>
            <person name="Hube B."/>
            <person name="Klis F.M."/>
            <person name="Kodira C."/>
            <person name="Lennard N."/>
            <person name="Logue M.E."/>
            <person name="Martin R."/>
            <person name="Neiman A.M."/>
            <person name="Nikolaou E."/>
            <person name="Quail M.A."/>
            <person name="Quinn J."/>
            <person name="Santos M.C."/>
            <person name="Schmitzberger F.F."/>
            <person name="Sherlock G."/>
            <person name="Shah P."/>
            <person name="Silverstein K.A."/>
            <person name="Skrzypek M.S."/>
            <person name="Soll D."/>
            <person name="Staggs R."/>
            <person name="Stansfield I."/>
            <person name="Stumpf M.P."/>
            <person name="Sudbery P.E."/>
            <person name="Srikantha T."/>
            <person name="Zeng Q."/>
            <person name="Berman J."/>
            <person name="Berriman M."/>
            <person name="Heitman J."/>
            <person name="Gow N.A."/>
            <person name="Lorenz M.C."/>
            <person name="Birren B.W."/>
            <person name="Kellis M."/>
            <person name="Cuomo C.A."/>
        </authorList>
    </citation>
    <scope>NUCLEOTIDE SEQUENCE [LARGE SCALE GENOMIC DNA]</scope>
    <source>
        <strain evidence="12">ATCC MYA-3404 / T1</strain>
    </source>
</reference>
<dbReference type="KEGG" id="ctp:CTRG_05166"/>
<dbReference type="VEuPathDB" id="FungiDB:CTRG_05166"/>
<dbReference type="OrthoDB" id="1867012at2759"/>
<dbReference type="Proteomes" id="UP000002037">
    <property type="component" value="Unassembled WGS sequence"/>
</dbReference>
<sequence>MSSLVKGLFSNTRKSIDLSSNPLNISIQIRTAKKRVSGSKTNNKDSAGRRLGVKKQEGHFIQTGEIIMRQRGTVIHPGENTSIGVDHTIYATEPGYVRFYLDPFHPLRKYVGVALKKDVRLPKPHFEPRLRRFGYIPIENPIEAEKEEASMSRKELLAQDKLNEIKETKSKAKETFINSCKEALNSVYGMGLEGQQLEDASERLYNIYQLRSVGQSLSEARTQVTFNQLYDINLQVRRNEITKDQVKELQNQVKEFINKIDSAIGVESNGLLYKNLTEEETLSLRKETSEKLAKLYKENALDKEYRKQASELINTPGIFEAKERKELTLEYLPEVLPLDVPGSVVEITDAKNAPKDLVIQRIYDEANRKVKLVGRPKEAFATL</sequence>
<dbReference type="PROSITE" id="PS00831">
    <property type="entry name" value="RIBOSOMAL_L27"/>
    <property type="match status" value="1"/>
</dbReference>
<gene>
    <name evidence="11" type="ORF">CTRG_05166</name>
</gene>